<gene>
    <name evidence="5" type="ORF">L0664_09010</name>
</gene>
<dbReference type="SUPFAM" id="SSF54909">
    <property type="entry name" value="Dimeric alpha+beta barrel"/>
    <property type="match status" value="1"/>
</dbReference>
<dbReference type="PROSITE" id="PS00519">
    <property type="entry name" value="HTH_ASNC_1"/>
    <property type="match status" value="1"/>
</dbReference>
<keyword evidence="1" id="KW-0805">Transcription regulation</keyword>
<dbReference type="InterPro" id="IPR036390">
    <property type="entry name" value="WH_DNA-bd_sf"/>
</dbReference>
<dbReference type="PRINTS" id="PR00033">
    <property type="entry name" value="HTHASNC"/>
</dbReference>
<evidence type="ECO:0000259" key="4">
    <source>
        <dbReference type="PROSITE" id="PS50956"/>
    </source>
</evidence>
<dbReference type="Gene3D" id="1.10.10.10">
    <property type="entry name" value="Winged helix-like DNA-binding domain superfamily/Winged helix DNA-binding domain"/>
    <property type="match status" value="1"/>
</dbReference>
<evidence type="ECO:0000256" key="3">
    <source>
        <dbReference type="ARBA" id="ARBA00023163"/>
    </source>
</evidence>
<dbReference type="Gene3D" id="3.30.70.920">
    <property type="match status" value="1"/>
</dbReference>
<reference evidence="5 6" key="1">
    <citation type="submission" date="2022-01" db="EMBL/GenBank/DDBJ databases">
        <title>Octadecabacter sp. nov., isolated from a marine alga.</title>
        <authorList>
            <person name="Jin M.S."/>
            <person name="Kim H.M."/>
            <person name="Han D.M."/>
            <person name="Jung J.J."/>
            <person name="Jeon C.O."/>
        </authorList>
    </citation>
    <scope>NUCLEOTIDE SEQUENCE [LARGE SCALE GENOMIC DNA]</scope>
    <source>
        <strain evidence="5 6">G9-8</strain>
    </source>
</reference>
<dbReference type="Pfam" id="PF01037">
    <property type="entry name" value="AsnC_trans_reg"/>
    <property type="match status" value="1"/>
</dbReference>
<evidence type="ECO:0000313" key="6">
    <source>
        <dbReference type="Proteomes" id="UP001200557"/>
    </source>
</evidence>
<dbReference type="Pfam" id="PF13412">
    <property type="entry name" value="HTH_24"/>
    <property type="match status" value="1"/>
</dbReference>
<evidence type="ECO:0000256" key="2">
    <source>
        <dbReference type="ARBA" id="ARBA00023125"/>
    </source>
</evidence>
<evidence type="ECO:0000256" key="1">
    <source>
        <dbReference type="ARBA" id="ARBA00023015"/>
    </source>
</evidence>
<comment type="caution">
    <text evidence="5">The sequence shown here is derived from an EMBL/GenBank/DDBJ whole genome shotgun (WGS) entry which is preliminary data.</text>
</comment>
<dbReference type="InterPro" id="IPR019888">
    <property type="entry name" value="Tscrpt_reg_AsnC-like"/>
</dbReference>
<name>A0ABS9CVB3_9RHOB</name>
<sequence>MAQILDDYDHKILSLLQRDATLSADAISEAVALSRNACWRRIKAMEASGVILARVALLDPIKIGCPLSALVLIRTDHHSDTWRKDFAAAVATLPEITSAQRMTGDLDYVLMVRLADVAAYDVFYKRLTSRISVSDISASFVMEDIKDTTALPL</sequence>
<dbReference type="EMBL" id="JAKGAQ010000002">
    <property type="protein sequence ID" value="MCF2871205.1"/>
    <property type="molecule type" value="Genomic_DNA"/>
</dbReference>
<dbReference type="PANTHER" id="PTHR30154:SF17">
    <property type="entry name" value="DNA-BINDING TRANSCRIPTIONAL ACTIVATOR DECR"/>
    <property type="match status" value="1"/>
</dbReference>
<keyword evidence="2" id="KW-0238">DNA-binding</keyword>
<dbReference type="SMART" id="SM00344">
    <property type="entry name" value="HTH_ASNC"/>
    <property type="match status" value="1"/>
</dbReference>
<accession>A0ABS9CVB3</accession>
<evidence type="ECO:0000313" key="5">
    <source>
        <dbReference type="EMBL" id="MCF2871205.1"/>
    </source>
</evidence>
<dbReference type="PROSITE" id="PS50956">
    <property type="entry name" value="HTH_ASNC_2"/>
    <property type="match status" value="1"/>
</dbReference>
<dbReference type="InterPro" id="IPR019885">
    <property type="entry name" value="Tscrpt_reg_HTH_AsnC-type_CS"/>
</dbReference>
<dbReference type="SUPFAM" id="SSF46785">
    <property type="entry name" value="Winged helix' DNA-binding domain"/>
    <property type="match status" value="1"/>
</dbReference>
<feature type="domain" description="HTH asnC-type" evidence="4">
    <location>
        <begin position="5"/>
        <end position="66"/>
    </location>
</feature>
<dbReference type="InterPro" id="IPR011008">
    <property type="entry name" value="Dimeric_a/b-barrel"/>
</dbReference>
<organism evidence="5 6">
    <name type="scientific">Octadecabacter dasysiphoniae</name>
    <dbReference type="NCBI Taxonomy" id="2909341"/>
    <lineage>
        <taxon>Bacteria</taxon>
        <taxon>Pseudomonadati</taxon>
        <taxon>Pseudomonadota</taxon>
        <taxon>Alphaproteobacteria</taxon>
        <taxon>Rhodobacterales</taxon>
        <taxon>Roseobacteraceae</taxon>
        <taxon>Octadecabacter</taxon>
    </lineage>
</organism>
<dbReference type="InterPro" id="IPR036388">
    <property type="entry name" value="WH-like_DNA-bd_sf"/>
</dbReference>
<dbReference type="Proteomes" id="UP001200557">
    <property type="component" value="Unassembled WGS sequence"/>
</dbReference>
<dbReference type="InterPro" id="IPR000485">
    <property type="entry name" value="AsnC-type_HTH_dom"/>
</dbReference>
<proteinExistence type="predicted"/>
<keyword evidence="3" id="KW-0804">Transcription</keyword>
<protein>
    <submittedName>
        <fullName evidence="5">Lrp/AsnC family transcriptional regulator</fullName>
    </submittedName>
</protein>
<dbReference type="InterPro" id="IPR019887">
    <property type="entry name" value="Tscrpt_reg_AsnC/Lrp_C"/>
</dbReference>
<dbReference type="PANTHER" id="PTHR30154">
    <property type="entry name" value="LEUCINE-RESPONSIVE REGULATORY PROTEIN"/>
    <property type="match status" value="1"/>
</dbReference>
<keyword evidence="6" id="KW-1185">Reference proteome</keyword>
<dbReference type="RefSeq" id="WP_235225322.1">
    <property type="nucleotide sequence ID" value="NZ_JAKGAQ010000002.1"/>
</dbReference>